<organism evidence="4 5">
    <name type="scientific">Ornithinimicrobium kibberense</name>
    <dbReference type="NCBI Taxonomy" id="282060"/>
    <lineage>
        <taxon>Bacteria</taxon>
        <taxon>Bacillati</taxon>
        <taxon>Actinomycetota</taxon>
        <taxon>Actinomycetes</taxon>
        <taxon>Micrococcales</taxon>
        <taxon>Ornithinimicrobiaceae</taxon>
        <taxon>Ornithinimicrobium</taxon>
    </lineage>
</organism>
<evidence type="ECO:0000256" key="1">
    <source>
        <dbReference type="ARBA" id="ARBA00022741"/>
    </source>
</evidence>
<dbReference type="InterPro" id="IPR032675">
    <property type="entry name" value="LRR_dom_sf"/>
</dbReference>
<keyword evidence="2" id="KW-0067">ATP-binding</keyword>
<evidence type="ECO:0000313" key="5">
    <source>
        <dbReference type="Proteomes" id="UP001589613"/>
    </source>
</evidence>
<dbReference type="PANTHER" id="PTHR46844:SF1">
    <property type="entry name" value="SLR5058 PROTEIN"/>
    <property type="match status" value="1"/>
</dbReference>
<dbReference type="Pfam" id="PF05729">
    <property type="entry name" value="NACHT"/>
    <property type="match status" value="1"/>
</dbReference>
<dbReference type="SUPFAM" id="SSF52540">
    <property type="entry name" value="P-loop containing nucleoside triphosphate hydrolases"/>
    <property type="match status" value="1"/>
</dbReference>
<keyword evidence="1" id="KW-0547">Nucleotide-binding</keyword>
<evidence type="ECO:0000259" key="3">
    <source>
        <dbReference type="PROSITE" id="PS50837"/>
    </source>
</evidence>
<proteinExistence type="predicted"/>
<comment type="caution">
    <text evidence="4">The sequence shown here is derived from an EMBL/GenBank/DDBJ whole genome shotgun (WGS) entry which is preliminary data.</text>
</comment>
<name>A0ABV5UZ88_9MICO</name>
<accession>A0ABV5UZ88</accession>
<dbReference type="InterPro" id="IPR007111">
    <property type="entry name" value="NACHT_NTPase"/>
</dbReference>
<dbReference type="EMBL" id="JBHMAX010000003">
    <property type="protein sequence ID" value="MFB9730815.1"/>
    <property type="molecule type" value="Genomic_DNA"/>
</dbReference>
<dbReference type="SUPFAM" id="SSF52058">
    <property type="entry name" value="L domain-like"/>
    <property type="match status" value="1"/>
</dbReference>
<dbReference type="Pfam" id="PF22733">
    <property type="entry name" value="NNH1"/>
    <property type="match status" value="1"/>
</dbReference>
<dbReference type="InterPro" id="IPR027417">
    <property type="entry name" value="P-loop_NTPase"/>
</dbReference>
<evidence type="ECO:0000256" key="2">
    <source>
        <dbReference type="ARBA" id="ARBA00022840"/>
    </source>
</evidence>
<dbReference type="PROSITE" id="PS50837">
    <property type="entry name" value="NACHT"/>
    <property type="match status" value="1"/>
</dbReference>
<keyword evidence="5" id="KW-1185">Reference proteome</keyword>
<dbReference type="RefSeq" id="WP_141339594.1">
    <property type="nucleotide sequence ID" value="NZ_JBHMAX010000003.1"/>
</dbReference>
<gene>
    <name evidence="4" type="ORF">ACFFN0_02025</name>
</gene>
<reference evidence="4 5" key="1">
    <citation type="submission" date="2024-09" db="EMBL/GenBank/DDBJ databases">
        <authorList>
            <person name="Sun Q."/>
            <person name="Mori K."/>
        </authorList>
    </citation>
    <scope>NUCLEOTIDE SEQUENCE [LARGE SCALE GENOMIC DNA]</scope>
    <source>
        <strain evidence="4 5">JCM 12763</strain>
    </source>
</reference>
<dbReference type="Gene3D" id="3.40.50.300">
    <property type="entry name" value="P-loop containing nucleotide triphosphate hydrolases"/>
    <property type="match status" value="1"/>
</dbReference>
<dbReference type="Gene3D" id="3.80.10.10">
    <property type="entry name" value="Ribonuclease Inhibitor"/>
    <property type="match status" value="1"/>
</dbReference>
<dbReference type="PANTHER" id="PTHR46844">
    <property type="entry name" value="SLR5058 PROTEIN"/>
    <property type="match status" value="1"/>
</dbReference>
<feature type="domain" description="NACHT" evidence="3">
    <location>
        <begin position="292"/>
        <end position="629"/>
    </location>
</feature>
<sequence length="1150" mass="126484">MLEAIYLSLGTATVRAVVRFWLQEDVGLRLTDDFVDLLSDHIPKLRDRRRTARQFDLMAERVSDVVEALVDGEGPGLPEHEKAAAIEAVKDVVDGFQQLDKAVLFSTDLDPVALESILRELPAARQRSVLSESAQVLFDRLTKQASRFIIDMALNLPAFGPEALQEILRRESLILERLARVLDGLSVLENRPLDQDGHFRERYQWHLARSLDKLKLFGLALSGASREQALSIAYITLSASRDDDGHQYQEPSQPDLWEEGSSIELLAMHEANPRAASGDASVRVDAALASGDRHLIRGEAGSGKTTLLQWIAVSAARNKLEGPLAIWSEKVPFFIQLRRYVDSVLPSPEQFLEFTAATLAGAMPHAWVHRQLEAGKGLILIDGVDELPDQRREDAKVWLTDLVDTFPDCTFVVTSRPPAVPGRWLAGKDFSTAELVPMSPRDIEGFIQHWHDAAAAQYGDDAEAVAELRSFQGKLVAVIRDNRSIRSLATLPLLCAMLCALNFERRTQLPGDRMGLYRIALEMLLDRRDVEREILMQDSLALSLREKQVLMEEIAHWLLHNDKSDMTVAQAVRVIADRVENMPAIQESAESVYQHLLLRSGLIREPVAGRMDFVHRTFQEYLGAARAMHRGDIPYLITRAHSDQWREAVILAAGHATGSQADELLTGLLDRGVEEAPLRHRLHLLAVAALETAVEVSPGVVQRVHAALAGALPPQNMTDAKAVASAGEVAVAPLSAFADGSYATEAAACVRALSIIGSESALEGLARYAEDHRVTVLKELFRAWDYYDRTEYAARVLSKAKLGALRIDVGDLEVLENLSLVPSRPKVSLMIPRAVKRLGDIPTPDAVRSLIDPHSTITSLEGISAFAQLDSVVMSGLTDTVLPALPPSLQVVQLFSKQEFADLTALNSLRRLIALGVGQASTQALSEVRAPDLARLNLRGVPRPSSFRFLENFSRLGTLHIVSAPSDSPVELGEGGEDVGHIAALGHLRHIYVRSASTTRTLDGMPRLVRFMYLLGWTQLEGVDALSACHVLEDLVLDGARKLASIDPLGDLKGLRTLSLKRTLVSDISALSEHVRLRHVDVAYTAVSDISPLMSAELLSLLNIRGTPVSTLEPLADSIYGLRLLITPEQRDLVPEHALHERGWSVVEDA</sequence>
<dbReference type="InterPro" id="IPR054547">
    <property type="entry name" value="NNH1"/>
</dbReference>
<dbReference type="Proteomes" id="UP001589613">
    <property type="component" value="Unassembled WGS sequence"/>
</dbReference>
<evidence type="ECO:0000313" key="4">
    <source>
        <dbReference type="EMBL" id="MFB9730815.1"/>
    </source>
</evidence>
<protein>
    <submittedName>
        <fullName evidence="4">NACHT domain-containing protein</fullName>
    </submittedName>
</protein>